<organism evidence="1 2">
    <name type="scientific">Cinara cedri</name>
    <dbReference type="NCBI Taxonomy" id="506608"/>
    <lineage>
        <taxon>Eukaryota</taxon>
        <taxon>Metazoa</taxon>
        <taxon>Ecdysozoa</taxon>
        <taxon>Arthropoda</taxon>
        <taxon>Hexapoda</taxon>
        <taxon>Insecta</taxon>
        <taxon>Pterygota</taxon>
        <taxon>Neoptera</taxon>
        <taxon>Paraneoptera</taxon>
        <taxon>Hemiptera</taxon>
        <taxon>Sternorrhyncha</taxon>
        <taxon>Aphidomorpha</taxon>
        <taxon>Aphidoidea</taxon>
        <taxon>Aphididae</taxon>
        <taxon>Lachninae</taxon>
        <taxon>Cinara</taxon>
    </lineage>
</organism>
<accession>A0A5E4M0A4</accession>
<protein>
    <submittedName>
        <fullName evidence="1">Uncharacterized protein</fullName>
    </submittedName>
</protein>
<proteinExistence type="predicted"/>
<name>A0A5E4M0A4_9HEMI</name>
<dbReference type="AlphaFoldDB" id="A0A5E4M0A4"/>
<sequence length="254" mass="28829">MRPVFADSDLIVNPVVPVPRGRTFWPPNGHRDRQSARARFRHGVPCRTGRCWVTAVAAPSTRRAFLPDRTASAEHPTPVTVFAAGDRVTPSRAPVARRPRLWEQRRALNLAAYREPLPETVTDSARVDIATEYPPTGSLNVYSMHAEIATPADRFPIAFPETFDPLLPPKIRRSVYRNACQLLSEPKPPTNPTLRLPLPVMRIPRTPPKTRKSEHEYLSIRNRYFPRTLISEHRPIVDRTTDCIQPADVNQTCR</sequence>
<reference evidence="1 2" key="1">
    <citation type="submission" date="2019-08" db="EMBL/GenBank/DDBJ databases">
        <authorList>
            <person name="Alioto T."/>
            <person name="Alioto T."/>
            <person name="Gomez Garrido J."/>
        </authorList>
    </citation>
    <scope>NUCLEOTIDE SEQUENCE [LARGE SCALE GENOMIC DNA]</scope>
</reference>
<evidence type="ECO:0000313" key="1">
    <source>
        <dbReference type="EMBL" id="VVC25515.1"/>
    </source>
</evidence>
<dbReference type="EMBL" id="CABPRJ010000014">
    <property type="protein sequence ID" value="VVC25515.1"/>
    <property type="molecule type" value="Genomic_DNA"/>
</dbReference>
<evidence type="ECO:0000313" key="2">
    <source>
        <dbReference type="Proteomes" id="UP000325440"/>
    </source>
</evidence>
<dbReference type="Proteomes" id="UP000325440">
    <property type="component" value="Unassembled WGS sequence"/>
</dbReference>
<gene>
    <name evidence="1" type="ORF">CINCED_3A009114</name>
</gene>
<keyword evidence="2" id="KW-1185">Reference proteome</keyword>